<evidence type="ECO:0000313" key="3">
    <source>
        <dbReference type="Proteomes" id="UP000076442"/>
    </source>
</evidence>
<name>A0AAP1ED12_BACIU</name>
<dbReference type="PANTHER" id="PTHR37315">
    <property type="entry name" value="UPF0311 PROTEIN BLR7842"/>
    <property type="match status" value="1"/>
</dbReference>
<proteinExistence type="inferred from homology"/>
<dbReference type="InterPro" id="IPR020915">
    <property type="entry name" value="UPF0311"/>
</dbReference>
<comment type="similarity">
    <text evidence="1">Belongs to the UPF0311 family.</text>
</comment>
<comment type="caution">
    <text evidence="2">The sequence shown here is derived from an EMBL/GenBank/DDBJ whole genome shotgun (WGS) entry which is preliminary data.</text>
</comment>
<dbReference type="AlphaFoldDB" id="A0AAP1ED12"/>
<dbReference type="Pfam" id="PF11578">
    <property type="entry name" value="DUF3237"/>
    <property type="match status" value="1"/>
</dbReference>
<dbReference type="Proteomes" id="UP000076442">
    <property type="component" value="Unassembled WGS sequence"/>
</dbReference>
<gene>
    <name evidence="2" type="ORF">B4122_1721</name>
</gene>
<accession>A0AAP1ED12</accession>
<reference evidence="2 3" key="1">
    <citation type="submission" date="2015-09" db="EMBL/GenBank/DDBJ databases">
        <title>Spore heat resistance.</title>
        <authorList>
            <person name="Boekhorst J."/>
            <person name="Berendsen E.M."/>
            <person name="Wells-Bennik M.H."/>
            <person name="Kuipers O.P."/>
        </authorList>
    </citation>
    <scope>NUCLEOTIDE SEQUENCE [LARGE SCALE GENOMIC DNA]</scope>
    <source>
        <strain evidence="2 3">B4122</strain>
    </source>
</reference>
<evidence type="ECO:0000313" key="2">
    <source>
        <dbReference type="EMBL" id="KZD92382.1"/>
    </source>
</evidence>
<dbReference type="PANTHER" id="PTHR37315:SF1">
    <property type="entry name" value="UPF0311 PROTEIN BLR7842"/>
    <property type="match status" value="1"/>
</dbReference>
<organism evidence="2 3">
    <name type="scientific">Bacillus subtilis</name>
    <dbReference type="NCBI Taxonomy" id="1423"/>
    <lineage>
        <taxon>Bacteria</taxon>
        <taxon>Bacillati</taxon>
        <taxon>Bacillota</taxon>
        <taxon>Bacilli</taxon>
        <taxon>Bacillales</taxon>
        <taxon>Bacillaceae</taxon>
        <taxon>Bacillus</taxon>
    </lineage>
</organism>
<dbReference type="EMBL" id="LJZV01000010">
    <property type="protein sequence ID" value="KZD92382.1"/>
    <property type="molecule type" value="Genomic_DNA"/>
</dbReference>
<evidence type="ECO:0000256" key="1">
    <source>
        <dbReference type="HAMAP-Rule" id="MF_00775"/>
    </source>
</evidence>
<dbReference type="Gene3D" id="2.40.160.20">
    <property type="match status" value="1"/>
</dbReference>
<dbReference type="HAMAP" id="MF_00775">
    <property type="entry name" value="UPF0311"/>
    <property type="match status" value="1"/>
</dbReference>
<dbReference type="NCBIfam" id="NF002046">
    <property type="entry name" value="PRK00872.1-2"/>
    <property type="match status" value="1"/>
</dbReference>
<protein>
    <recommendedName>
        <fullName evidence="1">UPF0311 protein B4122_1721</fullName>
    </recommendedName>
</protein>
<sequence>MVLVKKPVLKPFASLEIKVDPPITIGETGLGLRRFIPIRSGTITGEVKGRILPSGADSQMIRADGRNDLSARYVIETADHELIYIENNGIRQVSEPFRKQAAAGEIIDPEHVYFRTVPTFETGSKVYQWLHDRLFIGSAERTPDYVRLDIYEVQ</sequence>